<evidence type="ECO:0000313" key="1">
    <source>
        <dbReference type="EMBL" id="KAH7010661.1"/>
    </source>
</evidence>
<sequence length="65" mass="7163">MSTTEAEILGVEQTAKEAMGYRRLLATEYRAGAFTIEYVETAKMPADGLTKNLSRQNFTPKTSSS</sequence>
<dbReference type="Proteomes" id="UP000756346">
    <property type="component" value="Unassembled WGS sequence"/>
</dbReference>
<proteinExistence type="predicted"/>
<gene>
    <name evidence="1" type="ORF">B0I36DRAFT_370262</name>
</gene>
<protein>
    <submittedName>
        <fullName evidence="1">Uncharacterized protein</fullName>
    </submittedName>
</protein>
<dbReference type="OrthoDB" id="4731637at2759"/>
<evidence type="ECO:0000313" key="2">
    <source>
        <dbReference type="Proteomes" id="UP000756346"/>
    </source>
</evidence>
<dbReference type="AlphaFoldDB" id="A0A9P8XQ88"/>
<organism evidence="1 2">
    <name type="scientific">Microdochium trichocladiopsis</name>
    <dbReference type="NCBI Taxonomy" id="1682393"/>
    <lineage>
        <taxon>Eukaryota</taxon>
        <taxon>Fungi</taxon>
        <taxon>Dikarya</taxon>
        <taxon>Ascomycota</taxon>
        <taxon>Pezizomycotina</taxon>
        <taxon>Sordariomycetes</taxon>
        <taxon>Xylariomycetidae</taxon>
        <taxon>Xylariales</taxon>
        <taxon>Microdochiaceae</taxon>
        <taxon>Microdochium</taxon>
    </lineage>
</organism>
<dbReference type="EMBL" id="JAGTJQ010000017">
    <property type="protein sequence ID" value="KAH7010661.1"/>
    <property type="molecule type" value="Genomic_DNA"/>
</dbReference>
<dbReference type="RefSeq" id="XP_046004192.1">
    <property type="nucleotide sequence ID" value="XM_046159885.1"/>
</dbReference>
<name>A0A9P8XQ88_9PEZI</name>
<keyword evidence="2" id="KW-1185">Reference proteome</keyword>
<comment type="caution">
    <text evidence="1">The sequence shown here is derived from an EMBL/GenBank/DDBJ whole genome shotgun (WGS) entry which is preliminary data.</text>
</comment>
<reference evidence="1" key="1">
    <citation type="journal article" date="2021" name="Nat. Commun.">
        <title>Genetic determinants of endophytism in the Arabidopsis root mycobiome.</title>
        <authorList>
            <person name="Mesny F."/>
            <person name="Miyauchi S."/>
            <person name="Thiergart T."/>
            <person name="Pickel B."/>
            <person name="Atanasova L."/>
            <person name="Karlsson M."/>
            <person name="Huettel B."/>
            <person name="Barry K.W."/>
            <person name="Haridas S."/>
            <person name="Chen C."/>
            <person name="Bauer D."/>
            <person name="Andreopoulos W."/>
            <person name="Pangilinan J."/>
            <person name="LaButti K."/>
            <person name="Riley R."/>
            <person name="Lipzen A."/>
            <person name="Clum A."/>
            <person name="Drula E."/>
            <person name="Henrissat B."/>
            <person name="Kohler A."/>
            <person name="Grigoriev I.V."/>
            <person name="Martin F.M."/>
            <person name="Hacquard S."/>
        </authorList>
    </citation>
    <scope>NUCLEOTIDE SEQUENCE</scope>
    <source>
        <strain evidence="1">MPI-CAGE-CH-0230</strain>
    </source>
</reference>
<accession>A0A9P8XQ88</accession>
<dbReference type="GeneID" id="70189431"/>